<dbReference type="Pfam" id="PF02698">
    <property type="entry name" value="DUF218"/>
    <property type="match status" value="1"/>
</dbReference>
<proteinExistence type="predicted"/>
<dbReference type="GO" id="GO:0000270">
    <property type="term" value="P:peptidoglycan metabolic process"/>
    <property type="evidence" value="ECO:0007669"/>
    <property type="project" value="TreeGrafter"/>
</dbReference>
<dbReference type="CDD" id="cd06259">
    <property type="entry name" value="YdcF-like"/>
    <property type="match status" value="1"/>
</dbReference>
<dbReference type="PANTHER" id="PTHR30336">
    <property type="entry name" value="INNER MEMBRANE PROTEIN, PROBABLE PERMEASE"/>
    <property type="match status" value="1"/>
</dbReference>
<dbReference type="PANTHER" id="PTHR30336:SF4">
    <property type="entry name" value="ENVELOPE BIOGENESIS FACTOR ELYC"/>
    <property type="match status" value="1"/>
</dbReference>
<sequence length="253" mass="29205">MRNIYDILLGCILIIYICIVNILSSSKIAFSLPIFILGIILILYHFIKSRLAFNRYFIKFNKVMRFFICIGLVLFFAIEVVIISCPKSNKENTDYIVVLGAGLNNGDQLSYILKSRLDSALQCINKFKNNSYIIVSGGKGNDERISEAMAMKKYLLEQGISEDKILMEDQSKNTFENFKYSKKLIEEQSNKNIDDLSVKIVTTDFHGFRSKMLAKRNGYNEVKLYTNKTMYYLIPICYTREAFAVVKSIIFDR</sequence>
<dbReference type="InterPro" id="IPR003848">
    <property type="entry name" value="DUF218"/>
</dbReference>
<comment type="caution">
    <text evidence="3">The sequence shown here is derived from an EMBL/GenBank/DDBJ whole genome shotgun (WGS) entry which is preliminary data.</text>
</comment>
<dbReference type="RefSeq" id="WP_012450193.1">
    <property type="nucleotide sequence ID" value="NZ_CP010520.1"/>
</dbReference>
<feature type="domain" description="DUF218" evidence="2">
    <location>
        <begin position="94"/>
        <end position="222"/>
    </location>
</feature>
<dbReference type="EMBL" id="SWOV01000020">
    <property type="protein sequence ID" value="NFF88046.1"/>
    <property type="molecule type" value="Genomic_DNA"/>
</dbReference>
<dbReference type="Gene3D" id="3.40.50.620">
    <property type="entry name" value="HUPs"/>
    <property type="match status" value="1"/>
</dbReference>
<dbReference type="InterPro" id="IPR014729">
    <property type="entry name" value="Rossmann-like_a/b/a_fold"/>
</dbReference>
<gene>
    <name evidence="3" type="ORF">FC774_09225</name>
    <name evidence="4" type="ORF">FDB51_10850</name>
</gene>
<dbReference type="InterPro" id="IPR051599">
    <property type="entry name" value="Cell_Envelope_Assoc"/>
</dbReference>
<feature type="transmembrane region" description="Helical" evidence="1">
    <location>
        <begin position="7"/>
        <end position="24"/>
    </location>
</feature>
<feature type="transmembrane region" description="Helical" evidence="1">
    <location>
        <begin position="30"/>
        <end position="47"/>
    </location>
</feature>
<keyword evidence="1" id="KW-1133">Transmembrane helix</keyword>
<evidence type="ECO:0000259" key="2">
    <source>
        <dbReference type="Pfam" id="PF02698"/>
    </source>
</evidence>
<accession>A0A0M1LJC2</accession>
<evidence type="ECO:0000313" key="5">
    <source>
        <dbReference type="Proteomes" id="UP000473681"/>
    </source>
</evidence>
<dbReference type="OrthoDB" id="9782395at2"/>
<evidence type="ECO:0000313" key="3">
    <source>
        <dbReference type="EMBL" id="NFF88046.1"/>
    </source>
</evidence>
<dbReference type="GO" id="GO:0005886">
    <property type="term" value="C:plasma membrane"/>
    <property type="evidence" value="ECO:0007669"/>
    <property type="project" value="TreeGrafter"/>
</dbReference>
<name>A0A0M1LJC2_CLOBO</name>
<keyword evidence="1" id="KW-0472">Membrane</keyword>
<evidence type="ECO:0000256" key="1">
    <source>
        <dbReference type="SAM" id="Phobius"/>
    </source>
</evidence>
<reference evidence="5 6" key="1">
    <citation type="submission" date="2019-04" db="EMBL/GenBank/DDBJ databases">
        <title>Genome sequencing of Clostridium botulinum Groups I-IV and Clostridium butyricum.</title>
        <authorList>
            <person name="Brunt J."/>
            <person name="Van Vliet A.H.M."/>
            <person name="Stringer S.C."/>
            <person name="Carter A.T."/>
            <person name="Peck M.W."/>
        </authorList>
    </citation>
    <scope>NUCLEOTIDE SEQUENCE [LARGE SCALE GENOMIC DNA]</scope>
    <source>
        <strain evidence="3 6">1605</strain>
        <strain evidence="4 5">CB-K-33E</strain>
    </source>
</reference>
<organism evidence="3 6">
    <name type="scientific">Clostridium botulinum</name>
    <dbReference type="NCBI Taxonomy" id="1491"/>
    <lineage>
        <taxon>Bacteria</taxon>
        <taxon>Bacillati</taxon>
        <taxon>Bacillota</taxon>
        <taxon>Clostridia</taxon>
        <taxon>Eubacteriales</taxon>
        <taxon>Clostridiaceae</taxon>
        <taxon>Clostridium</taxon>
    </lineage>
</organism>
<keyword evidence="1" id="KW-0812">Transmembrane</keyword>
<protein>
    <submittedName>
        <fullName evidence="3">YdcF family protein</fullName>
    </submittedName>
</protein>
<dbReference type="EMBL" id="SWVK01000014">
    <property type="protein sequence ID" value="NFN35611.1"/>
    <property type="molecule type" value="Genomic_DNA"/>
</dbReference>
<feature type="transmembrane region" description="Helical" evidence="1">
    <location>
        <begin position="63"/>
        <end position="83"/>
    </location>
</feature>
<evidence type="ECO:0000313" key="4">
    <source>
        <dbReference type="EMBL" id="NFN35611.1"/>
    </source>
</evidence>
<evidence type="ECO:0000313" key="6">
    <source>
        <dbReference type="Proteomes" id="UP000476820"/>
    </source>
</evidence>
<dbReference type="Proteomes" id="UP000476820">
    <property type="component" value="Unassembled WGS sequence"/>
</dbReference>
<dbReference type="Proteomes" id="UP000473681">
    <property type="component" value="Unassembled WGS sequence"/>
</dbReference>
<dbReference type="GO" id="GO:0043164">
    <property type="term" value="P:Gram-negative-bacterium-type cell wall biogenesis"/>
    <property type="evidence" value="ECO:0007669"/>
    <property type="project" value="TreeGrafter"/>
</dbReference>
<dbReference type="AlphaFoldDB" id="A0A0M1LJC2"/>